<dbReference type="Gene3D" id="3.90.550.10">
    <property type="entry name" value="Spore Coat Polysaccharide Biosynthesis Protein SpsA, Chain A"/>
    <property type="match status" value="1"/>
</dbReference>
<dbReference type="InterPro" id="IPR029044">
    <property type="entry name" value="Nucleotide-diphossugar_trans"/>
</dbReference>
<dbReference type="SUPFAM" id="SSF53448">
    <property type="entry name" value="Nucleotide-diphospho-sugar transferases"/>
    <property type="match status" value="1"/>
</dbReference>
<protein>
    <submittedName>
        <fullName evidence="2">GalNAc(5)-diNAcBac-PP-undecaprenol beta-1,3-glucosyltransferase</fullName>
        <ecNumber evidence="2">2.4.1.293</ecNumber>
    </submittedName>
</protein>
<proteinExistence type="predicted"/>
<reference evidence="2 3" key="1">
    <citation type="submission" date="2018-07" db="EMBL/GenBank/DDBJ databases">
        <title>Genome sequence of Nitratireductor thuwali#1536.</title>
        <authorList>
            <person name="Michoud G."/>
            <person name="Merlino G."/>
            <person name="Sefrji F.O."/>
            <person name="Daffonchio D."/>
        </authorList>
    </citation>
    <scope>NUCLEOTIDE SEQUENCE [LARGE SCALE GENOMIC DNA]</scope>
    <source>
        <strain evidence="3">Nit1536</strain>
    </source>
</reference>
<dbReference type="EMBL" id="CP030941">
    <property type="protein sequence ID" value="UUP18243.1"/>
    <property type="molecule type" value="Genomic_DNA"/>
</dbReference>
<dbReference type="Proteomes" id="UP001342418">
    <property type="component" value="Chromosome"/>
</dbReference>
<dbReference type="InterPro" id="IPR050834">
    <property type="entry name" value="Glycosyltransf_2"/>
</dbReference>
<dbReference type="InterPro" id="IPR001173">
    <property type="entry name" value="Glyco_trans_2-like"/>
</dbReference>
<keyword evidence="2" id="KW-0328">Glycosyltransferase</keyword>
<dbReference type="Pfam" id="PF00535">
    <property type="entry name" value="Glycos_transf_2"/>
    <property type="match status" value="1"/>
</dbReference>
<organism evidence="2 3">
    <name type="scientific">Nitratireductor thuwali</name>
    <dbReference type="NCBI Taxonomy" id="2267699"/>
    <lineage>
        <taxon>Bacteria</taxon>
        <taxon>Pseudomonadati</taxon>
        <taxon>Pseudomonadota</taxon>
        <taxon>Alphaproteobacteria</taxon>
        <taxon>Hyphomicrobiales</taxon>
        <taxon>Phyllobacteriaceae</taxon>
        <taxon>Nitratireductor</taxon>
    </lineage>
</organism>
<keyword evidence="3" id="KW-1185">Reference proteome</keyword>
<dbReference type="PANTHER" id="PTHR43685">
    <property type="entry name" value="GLYCOSYLTRANSFERASE"/>
    <property type="match status" value="1"/>
</dbReference>
<evidence type="ECO:0000259" key="1">
    <source>
        <dbReference type="Pfam" id="PF00535"/>
    </source>
</evidence>
<dbReference type="CDD" id="cd00761">
    <property type="entry name" value="Glyco_tranf_GTA_type"/>
    <property type="match status" value="1"/>
</dbReference>
<sequence length="323" mass="36939">MSLTPLVSIIIPVKNGMPHFKRVIEMVSIQRFEGKYEVIVIDSGSSDGSKDVVPRNDDRFRLIEIEPSSFGHGRTRNLGAHEARGQFCAFLTHDAAPADTEWLSALVAPLLEDDHVAGVFSRHVAYDGTSPFTAWEIDKHFEHLKNWPKVWISDAREYCRDIGLRQVYHFYSDNSSCLRRSVWKDHPYPDVEFAEDQTWAKIVVEAGYKKAFAWDSVVYHSHEYSIWETVQRSYDEALAFKRLFGYVLCPSKAHIIQSSLRTSLRDIGLASANGWIFSHPIATLRRPFVNFAKNLGYYLAASGKARSQTFAMALSRDRQLYIK</sequence>
<dbReference type="GO" id="GO:0016757">
    <property type="term" value="F:glycosyltransferase activity"/>
    <property type="evidence" value="ECO:0007669"/>
    <property type="project" value="UniProtKB-KW"/>
</dbReference>
<gene>
    <name evidence="2" type="primary">pglI</name>
    <name evidence="2" type="ORF">NTH_02723</name>
</gene>
<name>A0ABY5MLJ7_9HYPH</name>
<dbReference type="PANTHER" id="PTHR43685:SF13">
    <property type="entry name" value="O ANTIGEN BIOSYNTHESIS RHAMNOSYLTRANSFERASE RFBN"/>
    <property type="match status" value="1"/>
</dbReference>
<feature type="domain" description="Glycosyltransferase 2-like" evidence="1">
    <location>
        <begin position="8"/>
        <end position="134"/>
    </location>
</feature>
<keyword evidence="2" id="KW-0808">Transferase</keyword>
<dbReference type="EC" id="2.4.1.293" evidence="2"/>
<evidence type="ECO:0000313" key="2">
    <source>
        <dbReference type="EMBL" id="UUP18243.1"/>
    </source>
</evidence>
<accession>A0ABY5MLJ7</accession>
<evidence type="ECO:0000313" key="3">
    <source>
        <dbReference type="Proteomes" id="UP001342418"/>
    </source>
</evidence>
<dbReference type="RefSeq" id="WP_338530494.1">
    <property type="nucleotide sequence ID" value="NZ_CP030941.1"/>
</dbReference>